<dbReference type="AlphaFoldDB" id="A0A842HPT2"/>
<keyword evidence="2" id="KW-1185">Reference proteome</keyword>
<dbReference type="Proteomes" id="UP000545386">
    <property type="component" value="Unassembled WGS sequence"/>
</dbReference>
<protein>
    <submittedName>
        <fullName evidence="1">Uncharacterized protein</fullName>
    </submittedName>
</protein>
<evidence type="ECO:0000313" key="1">
    <source>
        <dbReference type="EMBL" id="MBC2769320.1"/>
    </source>
</evidence>
<name>A0A842HPT2_9BURK</name>
<accession>A0A842HPT2</accession>
<evidence type="ECO:0000313" key="2">
    <source>
        <dbReference type="Proteomes" id="UP000545386"/>
    </source>
</evidence>
<gene>
    <name evidence="1" type="ORF">GTU67_05250</name>
</gene>
<comment type="caution">
    <text evidence="1">The sequence shown here is derived from an EMBL/GenBank/DDBJ whole genome shotgun (WGS) entry which is preliminary data.</text>
</comment>
<sequence length="92" mass="10558">MTRSLHPKKEVEAILKYAEQHGWRIKVGGGHAWGRMYCPYNQYDCRCGEFCVVSIWSTPKNPGSHARALGRVVENCTVHRTCEEISRISQDH</sequence>
<dbReference type="EMBL" id="JACJUU010000003">
    <property type="protein sequence ID" value="MBC2769320.1"/>
    <property type="molecule type" value="Genomic_DNA"/>
</dbReference>
<organism evidence="1 2">
    <name type="scientific">Pusillimonas minor</name>
    <dbReference type="NCBI Taxonomy" id="2697024"/>
    <lineage>
        <taxon>Bacteria</taxon>
        <taxon>Pseudomonadati</taxon>
        <taxon>Pseudomonadota</taxon>
        <taxon>Betaproteobacteria</taxon>
        <taxon>Burkholderiales</taxon>
        <taxon>Alcaligenaceae</taxon>
        <taxon>Pusillimonas</taxon>
    </lineage>
</organism>
<reference evidence="1 2" key="1">
    <citation type="submission" date="2020-08" db="EMBL/GenBank/DDBJ databases">
        <title>Paraeoetvoesia sp. YC-7-48 draft genome sequence.</title>
        <authorList>
            <person name="Yao L."/>
        </authorList>
    </citation>
    <scope>NUCLEOTIDE SEQUENCE [LARGE SCALE GENOMIC DNA]</scope>
    <source>
        <strain evidence="2">YC-7-48</strain>
    </source>
</reference>
<dbReference type="RefSeq" id="WP_185779065.1">
    <property type="nucleotide sequence ID" value="NZ_JACJUU010000003.1"/>
</dbReference>
<proteinExistence type="predicted"/>